<keyword evidence="2" id="KW-1185">Reference proteome</keyword>
<gene>
    <name evidence="1" type="ORF">MCOS_LOCUS2453</name>
</gene>
<evidence type="ECO:0000313" key="2">
    <source>
        <dbReference type="Proteomes" id="UP000267029"/>
    </source>
</evidence>
<dbReference type="Proteomes" id="UP000267029">
    <property type="component" value="Unassembled WGS sequence"/>
</dbReference>
<dbReference type="EMBL" id="UXSR01000402">
    <property type="protein sequence ID" value="VDD76450.1"/>
    <property type="molecule type" value="Genomic_DNA"/>
</dbReference>
<evidence type="ECO:0000313" key="1">
    <source>
        <dbReference type="EMBL" id="VDD76450.1"/>
    </source>
</evidence>
<reference evidence="1 2" key="1">
    <citation type="submission" date="2018-10" db="EMBL/GenBank/DDBJ databases">
        <authorList>
            <consortium name="Pathogen Informatics"/>
        </authorList>
    </citation>
    <scope>NUCLEOTIDE SEQUENCE [LARGE SCALE GENOMIC DNA]</scope>
</reference>
<name>A0A0R3U6N7_MESCO</name>
<organism evidence="1 2">
    <name type="scientific">Mesocestoides corti</name>
    <name type="common">Flatworm</name>
    <dbReference type="NCBI Taxonomy" id="53468"/>
    <lineage>
        <taxon>Eukaryota</taxon>
        <taxon>Metazoa</taxon>
        <taxon>Spiralia</taxon>
        <taxon>Lophotrochozoa</taxon>
        <taxon>Platyhelminthes</taxon>
        <taxon>Cestoda</taxon>
        <taxon>Eucestoda</taxon>
        <taxon>Cyclophyllidea</taxon>
        <taxon>Mesocestoididae</taxon>
        <taxon>Mesocestoides</taxon>
    </lineage>
</organism>
<protein>
    <submittedName>
        <fullName evidence="1">Uncharacterized protein</fullName>
    </submittedName>
</protein>
<proteinExistence type="predicted"/>
<sequence length="199" mass="21986">MIVACIIRKINFYSVPSGSHARVGNRGRGVYANFKIVFMRTVEKKQKGANRIKTGTFAVVIPKKAAIKPEIAKAKSVKEEAVDATEPRIMKANNSSVRKTTTGSRNFQIGIFNRRRNPDCWSFIVLVIKALCKPVVPFDNVCCVRLPGSSSINKDAQVFSPPCTKLLNLATCTFPSVDDERGYDRQCLARDTGIGIDMT</sequence>
<accession>A0A0R3U6N7</accession>
<dbReference type="AlphaFoldDB" id="A0A0R3U6N7"/>